<gene>
    <name evidence="1" type="ORF">AB5J55_35200</name>
</gene>
<accession>A0AB39NAV8</accession>
<organism evidence="1">
    <name type="scientific">Streptomyces sp. R11</name>
    <dbReference type="NCBI Taxonomy" id="3238625"/>
    <lineage>
        <taxon>Bacteria</taxon>
        <taxon>Bacillati</taxon>
        <taxon>Actinomycetota</taxon>
        <taxon>Actinomycetes</taxon>
        <taxon>Kitasatosporales</taxon>
        <taxon>Streptomycetaceae</taxon>
        <taxon>Streptomyces</taxon>
    </lineage>
</organism>
<dbReference type="EMBL" id="CP163432">
    <property type="protein sequence ID" value="XDQ14523.1"/>
    <property type="molecule type" value="Genomic_DNA"/>
</dbReference>
<dbReference type="AlphaFoldDB" id="A0AB39NAV8"/>
<name>A0AB39NAV8_9ACTN</name>
<proteinExistence type="predicted"/>
<reference evidence="1" key="1">
    <citation type="submission" date="2024-07" db="EMBL/GenBank/DDBJ databases">
        <authorList>
            <person name="Yu S.T."/>
        </authorList>
    </citation>
    <scope>NUCLEOTIDE SEQUENCE</scope>
    <source>
        <strain evidence="1">R11</strain>
    </source>
</reference>
<dbReference type="RefSeq" id="WP_369274485.1">
    <property type="nucleotide sequence ID" value="NZ_CP163432.1"/>
</dbReference>
<evidence type="ECO:0000313" key="1">
    <source>
        <dbReference type="EMBL" id="XDQ14523.1"/>
    </source>
</evidence>
<protein>
    <submittedName>
        <fullName evidence="1">Uncharacterized protein</fullName>
    </submittedName>
</protein>
<sequence length="107" mass="11761">MADEPRLDVKVIDYWGPVCDGGRHNQPHPGETCDEADEWITLRNKILRDFFAQAFAQMVAGSDAATMAGTAFAAAVADPVPTPERTDIQRALDILGPHLAWQPLYRA</sequence>